<sequence>MPGQPPYPAPGQPGAGYPYPPAGPAAPGPDPQARRRALIGWVAAGVAVALLATGAIVAFVGDGDDTGAVGDRDGAPTAPRLPGDDGGEDAGEGSDGDASDAATGGGTGGRTGGDSGGSTGDERPGGVAVPAHTTGPDRTVITIGDADSAHTLTVYEDMRCPACAMFEQRVGDTLTADIEAGRYKAEFKMATFLDGNFGGDGSKNALSALGAALDVGPDAFLAYKKALYSERHHPEESGDRFASDAYLLQVAREVPELRNDATFARKVTDGTYERWADAVGDAFAETGVSGVPALELDGEKVTSGGSGPPMSAAEYTEAVRRLL</sequence>
<dbReference type="RefSeq" id="WP_197988085.1">
    <property type="nucleotide sequence ID" value="NZ_JACYXC010000001.1"/>
</dbReference>
<organism evidence="4 5">
    <name type="scientific">Streptomyces pactum</name>
    <dbReference type="NCBI Taxonomy" id="68249"/>
    <lineage>
        <taxon>Bacteria</taxon>
        <taxon>Bacillati</taxon>
        <taxon>Actinomycetota</taxon>
        <taxon>Actinomycetes</taxon>
        <taxon>Kitasatosporales</taxon>
        <taxon>Streptomycetaceae</taxon>
        <taxon>Streptomyces</taxon>
    </lineage>
</organism>
<dbReference type="InterPro" id="IPR012336">
    <property type="entry name" value="Thioredoxin-like_fold"/>
</dbReference>
<evidence type="ECO:0000256" key="2">
    <source>
        <dbReference type="SAM" id="Phobius"/>
    </source>
</evidence>
<feature type="region of interest" description="Disordered" evidence="1">
    <location>
        <begin position="1"/>
        <end position="32"/>
    </location>
</feature>
<feature type="compositionally biased region" description="Pro residues" evidence="1">
    <location>
        <begin position="1"/>
        <end position="11"/>
    </location>
</feature>
<feature type="transmembrane region" description="Helical" evidence="2">
    <location>
        <begin position="38"/>
        <end position="60"/>
    </location>
</feature>
<dbReference type="Pfam" id="PF13462">
    <property type="entry name" value="Thioredoxin_4"/>
    <property type="match status" value="1"/>
</dbReference>
<feature type="compositionally biased region" description="Acidic residues" evidence="1">
    <location>
        <begin position="85"/>
        <end position="98"/>
    </location>
</feature>
<evidence type="ECO:0000313" key="4">
    <source>
        <dbReference type="EMBL" id="MBH5334378.1"/>
    </source>
</evidence>
<name>A0ABS0NGQ7_9ACTN</name>
<gene>
    <name evidence="4" type="ORF">IHE55_06005</name>
</gene>
<keyword evidence="5" id="KW-1185">Reference proteome</keyword>
<protein>
    <submittedName>
        <fullName evidence="4">Thioredoxin domain-containing protein</fullName>
    </submittedName>
</protein>
<keyword evidence="2" id="KW-0472">Membrane</keyword>
<feature type="region of interest" description="Disordered" evidence="1">
    <location>
        <begin position="67"/>
        <end position="138"/>
    </location>
</feature>
<dbReference type="Gene3D" id="3.40.30.10">
    <property type="entry name" value="Glutaredoxin"/>
    <property type="match status" value="1"/>
</dbReference>
<accession>A0ABS0NGQ7</accession>
<dbReference type="SUPFAM" id="SSF52833">
    <property type="entry name" value="Thioredoxin-like"/>
    <property type="match status" value="1"/>
</dbReference>
<dbReference type="InterPro" id="IPR036249">
    <property type="entry name" value="Thioredoxin-like_sf"/>
</dbReference>
<dbReference type="EMBL" id="JACYXC010000001">
    <property type="protein sequence ID" value="MBH5334378.1"/>
    <property type="molecule type" value="Genomic_DNA"/>
</dbReference>
<evidence type="ECO:0000313" key="5">
    <source>
        <dbReference type="Proteomes" id="UP000807371"/>
    </source>
</evidence>
<evidence type="ECO:0000256" key="1">
    <source>
        <dbReference type="SAM" id="MobiDB-lite"/>
    </source>
</evidence>
<comment type="caution">
    <text evidence="4">The sequence shown here is derived from an EMBL/GenBank/DDBJ whole genome shotgun (WGS) entry which is preliminary data.</text>
</comment>
<keyword evidence="2" id="KW-0812">Transmembrane</keyword>
<feature type="compositionally biased region" description="Pro residues" evidence="1">
    <location>
        <begin position="18"/>
        <end position="30"/>
    </location>
</feature>
<dbReference type="Proteomes" id="UP000807371">
    <property type="component" value="Unassembled WGS sequence"/>
</dbReference>
<evidence type="ECO:0000259" key="3">
    <source>
        <dbReference type="Pfam" id="PF13462"/>
    </source>
</evidence>
<keyword evidence="2" id="KW-1133">Transmembrane helix</keyword>
<reference evidence="4 5" key="1">
    <citation type="submission" date="2020-09" db="EMBL/GenBank/DDBJ databases">
        <title>Biosynthesis of the nuclear factor of activated T cells inhibitor NFAT-133 and its congeners in Streptomyces pactum.</title>
        <authorList>
            <person name="Zhou W."/>
            <person name="Posri P."/>
            <person name="Abugrain M.E."/>
            <person name="Weisberg A.J."/>
            <person name="Chang J.H."/>
            <person name="Mahmud T."/>
        </authorList>
    </citation>
    <scope>NUCLEOTIDE SEQUENCE [LARGE SCALE GENOMIC DNA]</scope>
    <source>
        <strain evidence="4 5">ATCC 27456</strain>
    </source>
</reference>
<feature type="domain" description="Thioredoxin-like fold" evidence="3">
    <location>
        <begin position="139"/>
        <end position="302"/>
    </location>
</feature>
<feature type="compositionally biased region" description="Gly residues" evidence="1">
    <location>
        <begin position="103"/>
        <end position="119"/>
    </location>
</feature>
<proteinExistence type="predicted"/>